<dbReference type="OrthoDB" id="9884341at2"/>
<evidence type="ECO:0000256" key="1">
    <source>
        <dbReference type="SAM" id="MobiDB-lite"/>
    </source>
</evidence>
<dbReference type="Gene3D" id="2.60.40.680">
    <property type="match status" value="1"/>
</dbReference>
<dbReference type="SUPFAM" id="SSF49384">
    <property type="entry name" value="Carbohydrate-binding domain"/>
    <property type="match status" value="1"/>
</dbReference>
<dbReference type="InterPro" id="IPR002102">
    <property type="entry name" value="Cohesin_dom"/>
</dbReference>
<keyword evidence="2" id="KW-1133">Transmembrane helix</keyword>
<reference evidence="5" key="2">
    <citation type="submission" date="2019-01" db="EMBL/GenBank/DDBJ databases">
        <title>Genome sequence of Desulfonema ishimotonii strain Tokyo 01.</title>
        <authorList>
            <person name="Fukui M."/>
        </authorList>
    </citation>
    <scope>NUCLEOTIDE SEQUENCE [LARGE SCALE GENOMIC DNA]</scope>
    <source>
        <strain evidence="5">Tokyo 01</strain>
    </source>
</reference>
<evidence type="ECO:0000313" key="5">
    <source>
        <dbReference type="Proteomes" id="UP000288096"/>
    </source>
</evidence>
<protein>
    <recommendedName>
        <fullName evidence="3">Cohesin domain-containing protein</fullName>
    </recommendedName>
</protein>
<feature type="region of interest" description="Disordered" evidence="1">
    <location>
        <begin position="159"/>
        <end position="188"/>
    </location>
</feature>
<keyword evidence="5" id="KW-1185">Reference proteome</keyword>
<dbReference type="CDD" id="cd08547">
    <property type="entry name" value="Type_II_cohesin"/>
    <property type="match status" value="1"/>
</dbReference>
<comment type="caution">
    <text evidence="4">The sequence shown here is derived from an EMBL/GenBank/DDBJ whole genome shotgun (WGS) entry which is preliminary data.</text>
</comment>
<dbReference type="AlphaFoldDB" id="A0A401FTW1"/>
<organism evidence="4 5">
    <name type="scientific">Desulfonema ishimotonii</name>
    <dbReference type="NCBI Taxonomy" id="45657"/>
    <lineage>
        <taxon>Bacteria</taxon>
        <taxon>Pseudomonadati</taxon>
        <taxon>Thermodesulfobacteriota</taxon>
        <taxon>Desulfobacteria</taxon>
        <taxon>Desulfobacterales</taxon>
        <taxon>Desulfococcaceae</taxon>
        <taxon>Desulfonema</taxon>
    </lineage>
</organism>
<feature type="domain" description="Cohesin" evidence="3">
    <location>
        <begin position="32"/>
        <end position="160"/>
    </location>
</feature>
<gene>
    <name evidence="4" type="ORF">DENIS_1345</name>
</gene>
<dbReference type="GO" id="GO:0030246">
    <property type="term" value="F:carbohydrate binding"/>
    <property type="evidence" value="ECO:0007669"/>
    <property type="project" value="InterPro"/>
</dbReference>
<dbReference type="InterPro" id="IPR008965">
    <property type="entry name" value="CBM2/CBM3_carb-bd_dom_sf"/>
</dbReference>
<feature type="transmembrane region" description="Helical" evidence="2">
    <location>
        <begin position="12"/>
        <end position="30"/>
    </location>
</feature>
<evidence type="ECO:0000313" key="4">
    <source>
        <dbReference type="EMBL" id="GBC60393.1"/>
    </source>
</evidence>
<dbReference type="Proteomes" id="UP000288096">
    <property type="component" value="Unassembled WGS sequence"/>
</dbReference>
<feature type="compositionally biased region" description="Basic and acidic residues" evidence="1">
    <location>
        <begin position="168"/>
        <end position="177"/>
    </location>
</feature>
<name>A0A401FTW1_9BACT</name>
<keyword evidence="2" id="KW-0812">Transmembrane</keyword>
<evidence type="ECO:0000256" key="2">
    <source>
        <dbReference type="SAM" id="Phobius"/>
    </source>
</evidence>
<sequence length="188" mass="20482">MKRNCEQVRRRLSVFSIGILLILLYSVAWGTTISIPDMAVGAGEKAEVPVMIDAVDNLAGVRLTVVYDTGLLTFRGADKTRETTSLMHIVNSKKPGRLIIVMAGAKGIKGKKFPLLLLHFEARKDVTEKRTTRPEIKECQMMSDQLKDIQAAVSTGRITITPSAGEKPVPEAGKEKPAAIPSPESARN</sequence>
<dbReference type="Pfam" id="PF00963">
    <property type="entry name" value="Cohesin"/>
    <property type="match status" value="1"/>
</dbReference>
<dbReference type="EMBL" id="BEXT01000001">
    <property type="protein sequence ID" value="GBC60393.1"/>
    <property type="molecule type" value="Genomic_DNA"/>
</dbReference>
<dbReference type="GO" id="GO:0000272">
    <property type="term" value="P:polysaccharide catabolic process"/>
    <property type="evidence" value="ECO:0007669"/>
    <property type="project" value="InterPro"/>
</dbReference>
<evidence type="ECO:0000259" key="3">
    <source>
        <dbReference type="Pfam" id="PF00963"/>
    </source>
</evidence>
<keyword evidence="2" id="KW-0472">Membrane</keyword>
<accession>A0A401FTW1</accession>
<proteinExistence type="predicted"/>
<reference evidence="5" key="1">
    <citation type="submission" date="2017-11" db="EMBL/GenBank/DDBJ databases">
        <authorList>
            <person name="Watanabe M."/>
            <person name="Kojima H."/>
        </authorList>
    </citation>
    <scope>NUCLEOTIDE SEQUENCE [LARGE SCALE GENOMIC DNA]</scope>
    <source>
        <strain evidence="5">Tokyo 01</strain>
    </source>
</reference>